<dbReference type="Gene3D" id="3.90.550.10">
    <property type="entry name" value="Spore Coat Polysaccharide Biosynthesis Protein SpsA, Chain A"/>
    <property type="match status" value="1"/>
</dbReference>
<evidence type="ECO:0000259" key="1">
    <source>
        <dbReference type="Pfam" id="PF00535"/>
    </source>
</evidence>
<dbReference type="CDD" id="cd04186">
    <property type="entry name" value="GT_2_like_c"/>
    <property type="match status" value="1"/>
</dbReference>
<dbReference type="Pfam" id="PF00535">
    <property type="entry name" value="Glycos_transf_2"/>
    <property type="match status" value="1"/>
</dbReference>
<evidence type="ECO:0000313" key="3">
    <source>
        <dbReference type="Proteomes" id="UP000541636"/>
    </source>
</evidence>
<protein>
    <submittedName>
        <fullName evidence="2">Glycosyltransferase</fullName>
    </submittedName>
</protein>
<organism evidence="2 3">
    <name type="scientific">Oleiagrimonas citrea</name>
    <dbReference type="NCBI Taxonomy" id="1665687"/>
    <lineage>
        <taxon>Bacteria</taxon>
        <taxon>Pseudomonadati</taxon>
        <taxon>Pseudomonadota</taxon>
        <taxon>Gammaproteobacteria</taxon>
        <taxon>Lysobacterales</taxon>
        <taxon>Rhodanobacteraceae</taxon>
        <taxon>Oleiagrimonas</taxon>
    </lineage>
</organism>
<dbReference type="SUPFAM" id="SSF53448">
    <property type="entry name" value="Nucleotide-diphospho-sugar transferases"/>
    <property type="match status" value="1"/>
</dbReference>
<name>A0A846ZKN6_9GAMM</name>
<accession>A0A846ZKN6</accession>
<gene>
    <name evidence="2" type="ORF">HF690_04025</name>
</gene>
<dbReference type="InterPro" id="IPR029044">
    <property type="entry name" value="Nucleotide-diphossugar_trans"/>
</dbReference>
<sequence>MLGWRVRRWRQTLQRLRLSLGQRGWHGTVARIAQEFRRRPERDDTLPIAPLDTPFAPFALPVDATAPRVSVVIPVHGKCAHTVACLRSLARHGAEAPFEVIVVDDASPDDTASILPQIDGLRIVTHAQNKGFVDSCNDGAEAARGDFLLFLNNDTQVTPGWLDAMLACMREEPDCGIVGSRLVYPDGRLQEAGGLVFADGSCHNIGRFESRDDPRFRYRREVDYVSGASLLIPRALFTQVGGFARDYAPAYYEDTDLAFAVRAAGRRVVYEPASLVVHFEGVTAGTDTESGIKRYQVRNRERFVQRHREALQDFPTAHTRVDAALRRYARGRMLVIDAMTPDPARDSGSLRLTAVFGLLHTMGWQTLFAPDDGHAAADRIDALGALGVQVLCRPWVRHLPEWLQRHGAELDAIMLCRAGTAATYLPLLRRVAPQAKVLFDTVDLHFLREERAAAVAGSAGLQRQAEASRRRELGLIASSDVTFVVSPVERALLAEAAPEAHVELLSNIHDVHGRRSDFAARRDLVFLGGFGHLPNADAVRWFVREILPRLQRHNPALHLHVLGDAPEDARRELSGPQVTLHGRVDNLSPFMDRCRLSIAPLRFGAGVKGKVNMAMSYGLPVVATPIAAEGMQLRDGVDVSIAEDAEAFAAAVLALYDDEALWLRLSDGGLENVRRHFSPEAAAETLRRVLN</sequence>
<proteinExistence type="predicted"/>
<keyword evidence="2" id="KW-0808">Transferase</keyword>
<keyword evidence="3" id="KW-1185">Reference proteome</keyword>
<feature type="domain" description="Glycosyltransferase 2-like" evidence="1">
    <location>
        <begin position="70"/>
        <end position="194"/>
    </location>
</feature>
<dbReference type="PANTHER" id="PTHR43179:SF7">
    <property type="entry name" value="RHAMNOSYLTRANSFERASE WBBL"/>
    <property type="match status" value="1"/>
</dbReference>
<dbReference type="AlphaFoldDB" id="A0A846ZKN6"/>
<comment type="caution">
    <text evidence="2">The sequence shown here is derived from an EMBL/GenBank/DDBJ whole genome shotgun (WGS) entry which is preliminary data.</text>
</comment>
<dbReference type="InterPro" id="IPR001173">
    <property type="entry name" value="Glyco_trans_2-like"/>
</dbReference>
<reference evidence="2 3" key="1">
    <citation type="journal article" date="2017" name="Int. J. Syst. Evol. Microbiol.">
        <title>Oleiagrimonas citrea sp. nov., a marine bacterium isolated from tidal flat sediment and emended description of the genus Oleiagrimonas Fang et al. 2015 and Oleiagrimonas soli.</title>
        <authorList>
            <person name="Yang S.H."/>
            <person name="Seo H.S."/>
            <person name="Seong C.N."/>
            <person name="Kwon K.K."/>
        </authorList>
    </citation>
    <scope>NUCLEOTIDE SEQUENCE [LARGE SCALE GENOMIC DNA]</scope>
    <source>
        <strain evidence="2 3">MEBiC09124</strain>
    </source>
</reference>
<dbReference type="Pfam" id="PF13692">
    <property type="entry name" value="Glyco_trans_1_4"/>
    <property type="match status" value="1"/>
</dbReference>
<dbReference type="EMBL" id="JAAZQD010000002">
    <property type="protein sequence ID" value="NKZ38119.1"/>
    <property type="molecule type" value="Genomic_DNA"/>
</dbReference>
<dbReference type="Proteomes" id="UP000541636">
    <property type="component" value="Unassembled WGS sequence"/>
</dbReference>
<evidence type="ECO:0000313" key="2">
    <source>
        <dbReference type="EMBL" id="NKZ38119.1"/>
    </source>
</evidence>
<dbReference type="GO" id="GO:0016740">
    <property type="term" value="F:transferase activity"/>
    <property type="evidence" value="ECO:0007669"/>
    <property type="project" value="UniProtKB-KW"/>
</dbReference>
<dbReference type="SUPFAM" id="SSF53756">
    <property type="entry name" value="UDP-Glycosyltransferase/glycogen phosphorylase"/>
    <property type="match status" value="1"/>
</dbReference>
<dbReference type="PANTHER" id="PTHR43179">
    <property type="entry name" value="RHAMNOSYLTRANSFERASE WBBL"/>
    <property type="match status" value="1"/>
</dbReference>
<dbReference type="Gene3D" id="3.40.50.2000">
    <property type="entry name" value="Glycogen Phosphorylase B"/>
    <property type="match status" value="1"/>
</dbReference>